<accession>A0A520MHV0</accession>
<dbReference type="NCBIfam" id="TIGR02532">
    <property type="entry name" value="IV_pilin_GFxxxE"/>
    <property type="match status" value="1"/>
</dbReference>
<dbReference type="SUPFAM" id="SSF54523">
    <property type="entry name" value="Pili subunits"/>
    <property type="match status" value="1"/>
</dbReference>
<feature type="domain" description="Type II secretion system protein GspG C-terminal" evidence="12">
    <location>
        <begin position="33"/>
        <end position="140"/>
    </location>
</feature>
<keyword evidence="7 11" id="KW-0812">Transmembrane</keyword>
<feature type="transmembrane region" description="Helical" evidence="11">
    <location>
        <begin position="12"/>
        <end position="34"/>
    </location>
</feature>
<evidence type="ECO:0000256" key="6">
    <source>
        <dbReference type="ARBA" id="ARBA00022519"/>
    </source>
</evidence>
<dbReference type="Pfam" id="PF08334">
    <property type="entry name" value="T2SSG"/>
    <property type="match status" value="1"/>
</dbReference>
<dbReference type="Gene3D" id="3.30.700.10">
    <property type="entry name" value="Glycoprotein, Type 4 Pilin"/>
    <property type="match status" value="1"/>
</dbReference>
<dbReference type="GO" id="GO:0015628">
    <property type="term" value="P:protein secretion by the type II secretion system"/>
    <property type="evidence" value="ECO:0007669"/>
    <property type="project" value="InterPro"/>
</dbReference>
<evidence type="ECO:0000256" key="10">
    <source>
        <dbReference type="SAM" id="MobiDB-lite"/>
    </source>
</evidence>
<dbReference type="GO" id="GO:0015627">
    <property type="term" value="C:type II protein secretion system complex"/>
    <property type="evidence" value="ECO:0007669"/>
    <property type="project" value="InterPro"/>
</dbReference>
<dbReference type="GO" id="GO:0005886">
    <property type="term" value="C:plasma membrane"/>
    <property type="evidence" value="ECO:0007669"/>
    <property type="project" value="UniProtKB-SubCell"/>
</dbReference>
<name>A0A520MHV0_9GAMM</name>
<dbReference type="NCBIfam" id="TIGR01710">
    <property type="entry name" value="typeII_sec_gspG"/>
    <property type="match status" value="1"/>
</dbReference>
<comment type="similarity">
    <text evidence="2">Belongs to the GSP G family.</text>
</comment>
<evidence type="ECO:0000313" key="13">
    <source>
        <dbReference type="EMBL" id="RZO20808.1"/>
    </source>
</evidence>
<dbReference type="EMBL" id="SHBP01000003">
    <property type="protein sequence ID" value="RZO20808.1"/>
    <property type="molecule type" value="Genomic_DNA"/>
</dbReference>
<evidence type="ECO:0000256" key="2">
    <source>
        <dbReference type="ARBA" id="ARBA00009984"/>
    </source>
</evidence>
<proteinExistence type="inferred from homology"/>
<evidence type="ECO:0000256" key="3">
    <source>
        <dbReference type="ARBA" id="ARBA00020042"/>
    </source>
</evidence>
<keyword evidence="6" id="KW-0997">Cell inner membrane</keyword>
<reference evidence="13 14" key="1">
    <citation type="submission" date="2019-02" db="EMBL/GenBank/DDBJ databases">
        <title>Prokaryotic population dynamics and viral predation in marine succession experiment using metagenomics: the confinement effect.</title>
        <authorList>
            <person name="Haro-Moreno J.M."/>
            <person name="Rodriguez-Valera F."/>
            <person name="Lopez-Perez M."/>
        </authorList>
    </citation>
    <scope>NUCLEOTIDE SEQUENCE [LARGE SCALE GENOMIC DNA]</scope>
    <source>
        <strain evidence="13">MED-G170</strain>
    </source>
</reference>
<feature type="compositionally biased region" description="Polar residues" evidence="10">
    <location>
        <begin position="128"/>
        <end position="144"/>
    </location>
</feature>
<dbReference type="AlphaFoldDB" id="A0A520MHV0"/>
<dbReference type="InterPro" id="IPR045584">
    <property type="entry name" value="Pilin-like"/>
</dbReference>
<dbReference type="Proteomes" id="UP000315889">
    <property type="component" value="Unassembled WGS sequence"/>
</dbReference>
<keyword evidence="8 11" id="KW-1133">Transmembrane helix</keyword>
<dbReference type="Pfam" id="PF07963">
    <property type="entry name" value="N_methyl"/>
    <property type="match status" value="1"/>
</dbReference>
<dbReference type="InterPro" id="IPR000983">
    <property type="entry name" value="Bac_GSPG_pilin"/>
</dbReference>
<evidence type="ECO:0000256" key="9">
    <source>
        <dbReference type="ARBA" id="ARBA00023136"/>
    </source>
</evidence>
<evidence type="ECO:0000313" key="14">
    <source>
        <dbReference type="Proteomes" id="UP000315889"/>
    </source>
</evidence>
<evidence type="ECO:0000256" key="11">
    <source>
        <dbReference type="SAM" id="Phobius"/>
    </source>
</evidence>
<comment type="caution">
    <text evidence="13">The sequence shown here is derived from an EMBL/GenBank/DDBJ whole genome shotgun (WGS) entry which is preliminary data.</text>
</comment>
<evidence type="ECO:0000259" key="12">
    <source>
        <dbReference type="Pfam" id="PF08334"/>
    </source>
</evidence>
<dbReference type="InterPro" id="IPR013545">
    <property type="entry name" value="T2SS_protein-GspG_C"/>
</dbReference>
<keyword evidence="4" id="KW-1003">Cell membrane</keyword>
<dbReference type="PROSITE" id="PS00409">
    <property type="entry name" value="PROKAR_NTER_METHYL"/>
    <property type="match status" value="1"/>
</dbReference>
<evidence type="ECO:0000256" key="4">
    <source>
        <dbReference type="ARBA" id="ARBA00022475"/>
    </source>
</evidence>
<dbReference type="PANTHER" id="PTHR30093:SF44">
    <property type="entry name" value="TYPE II SECRETION SYSTEM CORE PROTEIN G"/>
    <property type="match status" value="1"/>
</dbReference>
<evidence type="ECO:0000256" key="8">
    <source>
        <dbReference type="ARBA" id="ARBA00022989"/>
    </source>
</evidence>
<organism evidence="13 14">
    <name type="scientific">SAR92 clade bacterium</name>
    <dbReference type="NCBI Taxonomy" id="2315479"/>
    <lineage>
        <taxon>Bacteria</taxon>
        <taxon>Pseudomonadati</taxon>
        <taxon>Pseudomonadota</taxon>
        <taxon>Gammaproteobacteria</taxon>
        <taxon>Cellvibrionales</taxon>
        <taxon>Porticoccaceae</taxon>
        <taxon>SAR92 clade</taxon>
    </lineage>
</organism>
<evidence type="ECO:0000256" key="7">
    <source>
        <dbReference type="ARBA" id="ARBA00022692"/>
    </source>
</evidence>
<gene>
    <name evidence="13" type="primary">gspG</name>
    <name evidence="13" type="ORF">EVB03_03605</name>
</gene>
<evidence type="ECO:0000256" key="1">
    <source>
        <dbReference type="ARBA" id="ARBA00004377"/>
    </source>
</evidence>
<dbReference type="InterPro" id="IPR012902">
    <property type="entry name" value="N_methyl_site"/>
</dbReference>
<protein>
    <recommendedName>
        <fullName evidence="3">Type II secretion system core protein G</fullName>
    </recommendedName>
</protein>
<dbReference type="InterPro" id="IPR010054">
    <property type="entry name" value="Type2_sec_GspG"/>
</dbReference>
<keyword evidence="5" id="KW-0488">Methylation</keyword>
<sequence>MNTSNKQTGFTLIEMMIVVAIMAIMSAMLAPTLFNQVSKAEKARTASDIRQIESALKFYRLDNYRYPTQSQGLQALVTAPSGSEATSWNGPYLESVPKDAWKQDYRYANPGTHGKPVEVYTLGADNAQGGTDSNADWGSWNVNE</sequence>
<keyword evidence="9 11" id="KW-0472">Membrane</keyword>
<evidence type="ECO:0000256" key="5">
    <source>
        <dbReference type="ARBA" id="ARBA00022481"/>
    </source>
</evidence>
<dbReference type="PRINTS" id="PR00813">
    <property type="entry name" value="BCTERIALGSPG"/>
</dbReference>
<dbReference type="PANTHER" id="PTHR30093">
    <property type="entry name" value="GENERAL SECRETION PATHWAY PROTEIN G"/>
    <property type="match status" value="1"/>
</dbReference>
<comment type="subcellular location">
    <subcellularLocation>
        <location evidence="1">Cell inner membrane</location>
        <topology evidence="1">Single-pass membrane protein</topology>
    </subcellularLocation>
</comment>
<feature type="region of interest" description="Disordered" evidence="10">
    <location>
        <begin position="125"/>
        <end position="144"/>
    </location>
</feature>